<sequence>MSAFAGFGEGAVEFYDGLLADNSRAYWTDQREVYERDVRGPMLALLDDLEPEFGPGKVFRPYRDVRFSHDKTPFKTHCGGYTAPFYVEVSSEGMLAAGGYYVMAPDQVSRYRTAVDDERRGEDLRARLAAAEADGLTVDGEQLKTRPRGTDPDHPRLDLLRHKGLYVSRRWPPDGVLHGPRARDRVRTVWRTARPVADWLDDHVGSSELPRR</sequence>
<dbReference type="Pfam" id="PF09365">
    <property type="entry name" value="DUF2461"/>
    <property type="match status" value="1"/>
</dbReference>
<dbReference type="PIRSF" id="PIRSF028451">
    <property type="entry name" value="UCP028451"/>
    <property type="match status" value="1"/>
</dbReference>
<dbReference type="EMBL" id="JBEDNQ010000007">
    <property type="protein sequence ID" value="MEQ3552320.1"/>
    <property type="molecule type" value="Genomic_DNA"/>
</dbReference>
<dbReference type="PANTHER" id="PTHR36452:SF1">
    <property type="entry name" value="DUF2461 DOMAIN-CONTAINING PROTEIN"/>
    <property type="match status" value="1"/>
</dbReference>
<accession>A0ABV1KCY6</accession>
<proteinExistence type="predicted"/>
<keyword evidence="2" id="KW-1185">Reference proteome</keyword>
<dbReference type="PANTHER" id="PTHR36452">
    <property type="entry name" value="CHROMOSOME 12, WHOLE GENOME SHOTGUN SEQUENCE"/>
    <property type="match status" value="1"/>
</dbReference>
<name>A0ABV1KCY6_9PSEU</name>
<protein>
    <submittedName>
        <fullName evidence="1">DUF2461 domain-containing protein</fullName>
    </submittedName>
</protein>
<gene>
    <name evidence="1" type="ORF">WIS52_17745</name>
</gene>
<dbReference type="RefSeq" id="WP_349299387.1">
    <property type="nucleotide sequence ID" value="NZ_JBEDNQ010000007.1"/>
</dbReference>
<evidence type="ECO:0000313" key="1">
    <source>
        <dbReference type="EMBL" id="MEQ3552320.1"/>
    </source>
</evidence>
<organism evidence="1 2">
    <name type="scientific">Pseudonocardia nematodicida</name>
    <dbReference type="NCBI Taxonomy" id="1206997"/>
    <lineage>
        <taxon>Bacteria</taxon>
        <taxon>Bacillati</taxon>
        <taxon>Actinomycetota</taxon>
        <taxon>Actinomycetes</taxon>
        <taxon>Pseudonocardiales</taxon>
        <taxon>Pseudonocardiaceae</taxon>
        <taxon>Pseudonocardia</taxon>
    </lineage>
</organism>
<comment type="caution">
    <text evidence="1">The sequence shown here is derived from an EMBL/GenBank/DDBJ whole genome shotgun (WGS) entry which is preliminary data.</text>
</comment>
<dbReference type="InterPro" id="IPR012808">
    <property type="entry name" value="CHP02453"/>
</dbReference>
<reference evidence="1 2" key="1">
    <citation type="submission" date="2024-03" db="EMBL/GenBank/DDBJ databases">
        <title>Draft genome sequence of Pseudonocardia nematodicida JCM 31783.</title>
        <authorList>
            <person name="Butdee W."/>
            <person name="Duangmal K."/>
        </authorList>
    </citation>
    <scope>NUCLEOTIDE SEQUENCE [LARGE SCALE GENOMIC DNA]</scope>
    <source>
        <strain evidence="1 2">JCM 31783</strain>
    </source>
</reference>
<evidence type="ECO:0000313" key="2">
    <source>
        <dbReference type="Proteomes" id="UP001494902"/>
    </source>
</evidence>
<dbReference type="NCBIfam" id="TIGR02453">
    <property type="entry name" value="TIGR02453 family protein"/>
    <property type="match status" value="1"/>
</dbReference>
<dbReference type="InterPro" id="IPR015996">
    <property type="entry name" value="UCP028451"/>
</dbReference>
<dbReference type="Proteomes" id="UP001494902">
    <property type="component" value="Unassembled WGS sequence"/>
</dbReference>